<accession>A0A0G4IRY0</accession>
<dbReference type="Proteomes" id="UP000039324">
    <property type="component" value="Unassembled WGS sequence"/>
</dbReference>
<gene>
    <name evidence="3" type="ORF">PBRA_005980</name>
    <name evidence="4" type="ORF">PLBR_LOCUS5300</name>
</gene>
<geneLocation type="mitochondrion" evidence="4"/>
<feature type="transmembrane region" description="Helical" evidence="2">
    <location>
        <begin position="207"/>
        <end position="232"/>
    </location>
</feature>
<protein>
    <submittedName>
        <fullName evidence="3">Uncharacterized protein</fullName>
    </submittedName>
</protein>
<reference evidence="4 6" key="2">
    <citation type="submission" date="2018-03" db="EMBL/GenBank/DDBJ databases">
        <authorList>
            <person name="Fogelqvist J."/>
        </authorList>
    </citation>
    <scope>NUCLEOTIDE SEQUENCE [LARGE SCALE GENOMIC DNA]</scope>
</reference>
<keyword evidence="2" id="KW-1133">Transmembrane helix</keyword>
<evidence type="ECO:0000313" key="4">
    <source>
        <dbReference type="EMBL" id="SPQ98085.1"/>
    </source>
</evidence>
<keyword evidence="4" id="KW-0496">Mitochondrion</keyword>
<name>A0A0G4IRY0_PLABS</name>
<reference evidence="3 5" key="1">
    <citation type="submission" date="2015-02" db="EMBL/GenBank/DDBJ databases">
        <authorList>
            <person name="Chooi Y.-H."/>
        </authorList>
    </citation>
    <scope>NUCLEOTIDE SEQUENCE [LARGE SCALE GENOMIC DNA]</scope>
    <source>
        <strain evidence="3">E3</strain>
    </source>
</reference>
<evidence type="ECO:0000313" key="3">
    <source>
        <dbReference type="EMBL" id="CEO97866.1"/>
    </source>
</evidence>
<dbReference type="EMBL" id="OVEO01000009">
    <property type="protein sequence ID" value="SPQ98085.1"/>
    <property type="molecule type" value="Genomic_DNA"/>
</dbReference>
<feature type="compositionally biased region" description="Low complexity" evidence="1">
    <location>
        <begin position="1"/>
        <end position="28"/>
    </location>
</feature>
<keyword evidence="2" id="KW-0812">Transmembrane</keyword>
<feature type="compositionally biased region" description="Basic and acidic residues" evidence="1">
    <location>
        <begin position="72"/>
        <end position="87"/>
    </location>
</feature>
<proteinExistence type="predicted"/>
<feature type="region of interest" description="Disordered" evidence="1">
    <location>
        <begin position="1"/>
        <end position="123"/>
    </location>
</feature>
<keyword evidence="5" id="KW-1185">Reference proteome</keyword>
<evidence type="ECO:0000313" key="6">
    <source>
        <dbReference type="Proteomes" id="UP000290189"/>
    </source>
</evidence>
<keyword evidence="2" id="KW-0472">Membrane</keyword>
<evidence type="ECO:0000256" key="1">
    <source>
        <dbReference type="SAM" id="MobiDB-lite"/>
    </source>
</evidence>
<feature type="transmembrane region" description="Helical" evidence="2">
    <location>
        <begin position="170"/>
        <end position="201"/>
    </location>
</feature>
<dbReference type="Proteomes" id="UP000290189">
    <property type="component" value="Unassembled WGS sequence"/>
</dbReference>
<organism evidence="3 5">
    <name type="scientific">Plasmodiophora brassicae</name>
    <name type="common">Clubroot disease agent</name>
    <dbReference type="NCBI Taxonomy" id="37360"/>
    <lineage>
        <taxon>Eukaryota</taxon>
        <taxon>Sar</taxon>
        <taxon>Rhizaria</taxon>
        <taxon>Endomyxa</taxon>
        <taxon>Phytomyxea</taxon>
        <taxon>Plasmodiophorida</taxon>
        <taxon>Plasmodiophoridae</taxon>
        <taxon>Plasmodiophora</taxon>
    </lineage>
</organism>
<dbReference type="AlphaFoldDB" id="A0A0G4IRY0"/>
<sequence>MTTTTTTTALVDSTAASVDSSSAASVPDGKFGADGGDVVRTPAGTDDKVAGVPGEGLARSDAEEGSGGLIEPKPDDKDPGNVEKAGDEGEPAASAAVTDVGARSADKADDVEDEPSTSADAVSATDSVACQRAAVHPYRAKTLMHTLLVQAQAMSRSAAQKAMDNPKLSILVMVAFCLSWPLLLLAAIIVAVVLLTAAFWLSVATAVLMTIAMAFVFSLTCFLLFLLCLAAITKSAQRAYRYWTHGATPPASASSASS</sequence>
<dbReference type="EMBL" id="CDSF01000081">
    <property type="protein sequence ID" value="CEO97866.1"/>
    <property type="molecule type" value="Genomic_DNA"/>
</dbReference>
<evidence type="ECO:0000313" key="5">
    <source>
        <dbReference type="Proteomes" id="UP000039324"/>
    </source>
</evidence>
<evidence type="ECO:0000256" key="2">
    <source>
        <dbReference type="SAM" id="Phobius"/>
    </source>
</evidence>